<feature type="transmembrane region" description="Helical" evidence="7">
    <location>
        <begin position="71"/>
        <end position="89"/>
    </location>
</feature>
<organism evidence="9 10">
    <name type="scientific">Hansschlegelia beijingensis</name>
    <dbReference type="NCBI Taxonomy" id="1133344"/>
    <lineage>
        <taxon>Bacteria</taxon>
        <taxon>Pseudomonadati</taxon>
        <taxon>Pseudomonadota</taxon>
        <taxon>Alphaproteobacteria</taxon>
        <taxon>Hyphomicrobiales</taxon>
        <taxon>Methylopilaceae</taxon>
        <taxon>Hansschlegelia</taxon>
    </lineage>
</organism>
<proteinExistence type="inferred from homology"/>
<comment type="subcellular location">
    <subcellularLocation>
        <location evidence="1">Membrane</location>
        <topology evidence="1">Multi-pass membrane protein</topology>
    </subcellularLocation>
</comment>
<feature type="transmembrane region" description="Helical" evidence="7">
    <location>
        <begin position="159"/>
        <end position="178"/>
    </location>
</feature>
<dbReference type="Pfam" id="PF02683">
    <property type="entry name" value="DsbD_TM"/>
    <property type="match status" value="1"/>
</dbReference>
<evidence type="ECO:0000313" key="10">
    <source>
        <dbReference type="Proteomes" id="UP000528964"/>
    </source>
</evidence>
<accession>A0A7W6CYQ7</accession>
<evidence type="ECO:0000256" key="5">
    <source>
        <dbReference type="ARBA" id="ARBA00022989"/>
    </source>
</evidence>
<comment type="caution">
    <text evidence="9">The sequence shown here is derived from an EMBL/GenBank/DDBJ whole genome shotgun (WGS) entry which is preliminary data.</text>
</comment>
<gene>
    <name evidence="9" type="ORF">GGR24_001371</name>
</gene>
<dbReference type="Proteomes" id="UP000528964">
    <property type="component" value="Unassembled WGS sequence"/>
</dbReference>
<feature type="domain" description="Cytochrome C biogenesis protein transmembrane" evidence="8">
    <location>
        <begin position="2"/>
        <end position="185"/>
    </location>
</feature>
<keyword evidence="6 7" id="KW-0472">Membrane</keyword>
<evidence type="ECO:0000256" key="3">
    <source>
        <dbReference type="ARBA" id="ARBA00022692"/>
    </source>
</evidence>
<evidence type="ECO:0000256" key="6">
    <source>
        <dbReference type="ARBA" id="ARBA00023136"/>
    </source>
</evidence>
<dbReference type="RefSeq" id="WP_183394599.1">
    <property type="nucleotide sequence ID" value="NZ_JACIDR010000002.1"/>
</dbReference>
<dbReference type="EMBL" id="JACIDR010000002">
    <property type="protein sequence ID" value="MBB3972714.1"/>
    <property type="molecule type" value="Genomic_DNA"/>
</dbReference>
<name>A0A7W6CYQ7_9HYPH</name>
<keyword evidence="5 7" id="KW-1133">Transmembrane helix</keyword>
<evidence type="ECO:0000256" key="1">
    <source>
        <dbReference type="ARBA" id="ARBA00004141"/>
    </source>
</evidence>
<evidence type="ECO:0000256" key="4">
    <source>
        <dbReference type="ARBA" id="ARBA00022748"/>
    </source>
</evidence>
<dbReference type="PANTHER" id="PTHR31272">
    <property type="entry name" value="CYTOCHROME C-TYPE BIOGENESIS PROTEIN HI_1454-RELATED"/>
    <property type="match status" value="1"/>
</dbReference>
<feature type="transmembrane region" description="Helical" evidence="7">
    <location>
        <begin position="123"/>
        <end position="147"/>
    </location>
</feature>
<dbReference type="AlphaFoldDB" id="A0A7W6CYQ7"/>
<evidence type="ECO:0000313" key="9">
    <source>
        <dbReference type="EMBL" id="MBB3972714.1"/>
    </source>
</evidence>
<keyword evidence="4" id="KW-0201">Cytochrome c-type biogenesis</keyword>
<dbReference type="GO" id="GO:0017004">
    <property type="term" value="P:cytochrome complex assembly"/>
    <property type="evidence" value="ECO:0007669"/>
    <property type="project" value="UniProtKB-KW"/>
</dbReference>
<reference evidence="9 10" key="1">
    <citation type="submission" date="2020-08" db="EMBL/GenBank/DDBJ databases">
        <title>Genomic Encyclopedia of Type Strains, Phase IV (KMG-IV): sequencing the most valuable type-strain genomes for metagenomic binning, comparative biology and taxonomic classification.</title>
        <authorList>
            <person name="Goeker M."/>
        </authorList>
    </citation>
    <scope>NUCLEOTIDE SEQUENCE [LARGE SCALE GENOMIC DNA]</scope>
    <source>
        <strain evidence="9 10">DSM 25481</strain>
    </source>
</reference>
<evidence type="ECO:0000256" key="7">
    <source>
        <dbReference type="SAM" id="Phobius"/>
    </source>
</evidence>
<evidence type="ECO:0000256" key="2">
    <source>
        <dbReference type="ARBA" id="ARBA00006143"/>
    </source>
</evidence>
<feature type="transmembrane region" description="Helical" evidence="7">
    <location>
        <begin position="199"/>
        <end position="216"/>
    </location>
</feature>
<dbReference type="GO" id="GO:0016020">
    <property type="term" value="C:membrane"/>
    <property type="evidence" value="ECO:0007669"/>
    <property type="project" value="UniProtKB-SubCell"/>
</dbReference>
<feature type="transmembrane region" description="Helical" evidence="7">
    <location>
        <begin position="6"/>
        <end position="29"/>
    </location>
</feature>
<comment type="similarity">
    <text evidence="2">Belongs to the DsbD family.</text>
</comment>
<evidence type="ECO:0000259" key="8">
    <source>
        <dbReference type="Pfam" id="PF02683"/>
    </source>
</evidence>
<keyword evidence="3 7" id="KW-0812">Transmembrane</keyword>
<keyword evidence="10" id="KW-1185">Reference proteome</keyword>
<feature type="transmembrane region" description="Helical" evidence="7">
    <location>
        <begin position="41"/>
        <end position="65"/>
    </location>
</feature>
<sequence length="239" mass="24003">MLATLALAFGAGVLSVLSPCVLPLLPIVFAAAASEHRLGPLALAAGLALSFVAIGLFVATIGFAAGLDSSVFRSVGAVLLIAIGVVLLLPAGGRAFARAAAPAADWAGARLDRMPRTGAGAQFGVGLLLGAVWSPCVGPTLGAASMLAARAERLGEVGLTMTAFGLGAAAPLLLIGLVSREALMRWRSRLASAGRGARAVLGALLVLLGAGVLSGYDKTLETALLDRSPDWLTDLSTRL</sequence>
<protein>
    <submittedName>
        <fullName evidence="9">Cytochrome c biogenesis protein CcdA</fullName>
    </submittedName>
</protein>
<dbReference type="InterPro" id="IPR003834">
    <property type="entry name" value="Cyt_c_assmbl_TM_dom"/>
</dbReference>
<dbReference type="InterPro" id="IPR051790">
    <property type="entry name" value="Cytochrome_c-biogenesis_DsbD"/>
</dbReference>
<dbReference type="PANTHER" id="PTHR31272:SF9">
    <property type="entry name" value="BLL1027 PROTEIN"/>
    <property type="match status" value="1"/>
</dbReference>